<evidence type="ECO:0000256" key="8">
    <source>
        <dbReference type="ARBA" id="ARBA00022801"/>
    </source>
</evidence>
<gene>
    <name evidence="10" type="ORF">SAMN04487948_105153</name>
</gene>
<evidence type="ECO:0000313" key="10">
    <source>
        <dbReference type="EMBL" id="SEO78965.1"/>
    </source>
</evidence>
<dbReference type="Gene3D" id="3.40.1830.10">
    <property type="entry name" value="Thermophilic metalloprotease (M29)"/>
    <property type="match status" value="1"/>
</dbReference>
<dbReference type="PANTHER" id="PTHR34448:SF1">
    <property type="entry name" value="BLL6088 PROTEIN"/>
    <property type="match status" value="1"/>
</dbReference>
<comment type="similarity">
    <text evidence="4">Belongs to the peptidase M29 family.</text>
</comment>
<evidence type="ECO:0000256" key="1">
    <source>
        <dbReference type="ARBA" id="ARBA00001941"/>
    </source>
</evidence>
<name>A0A1H8SK72_9EURY</name>
<keyword evidence="9" id="KW-0482">Metalloprotease</keyword>
<dbReference type="OrthoDB" id="145069at2157"/>
<dbReference type="GO" id="GO:0046872">
    <property type="term" value="F:metal ion binding"/>
    <property type="evidence" value="ECO:0007669"/>
    <property type="project" value="UniProtKB-KW"/>
</dbReference>
<keyword evidence="5 10" id="KW-0031">Aminopeptidase</keyword>
<dbReference type="Proteomes" id="UP000199126">
    <property type="component" value="Unassembled WGS sequence"/>
</dbReference>
<evidence type="ECO:0000256" key="4">
    <source>
        <dbReference type="ARBA" id="ARBA00008236"/>
    </source>
</evidence>
<organism evidence="10 11">
    <name type="scientific">Halogranum amylolyticum</name>
    <dbReference type="NCBI Taxonomy" id="660520"/>
    <lineage>
        <taxon>Archaea</taxon>
        <taxon>Methanobacteriati</taxon>
        <taxon>Methanobacteriota</taxon>
        <taxon>Stenosarchaea group</taxon>
        <taxon>Halobacteria</taxon>
        <taxon>Halobacteriales</taxon>
        <taxon>Haloferacaceae</taxon>
    </lineage>
</organism>
<dbReference type="GO" id="GO:0004177">
    <property type="term" value="F:aminopeptidase activity"/>
    <property type="evidence" value="ECO:0007669"/>
    <property type="project" value="UniProtKB-KW"/>
</dbReference>
<dbReference type="RefSeq" id="WP_089824225.1">
    <property type="nucleotide sequence ID" value="NZ_FODV01000005.1"/>
</dbReference>
<keyword evidence="11" id="KW-1185">Reference proteome</keyword>
<evidence type="ECO:0000256" key="7">
    <source>
        <dbReference type="ARBA" id="ARBA00022723"/>
    </source>
</evidence>
<dbReference type="SUPFAM" id="SSF144052">
    <property type="entry name" value="Thermophilic metalloprotease-like"/>
    <property type="match status" value="1"/>
</dbReference>
<dbReference type="AlphaFoldDB" id="A0A1H8SK72"/>
<evidence type="ECO:0000256" key="9">
    <source>
        <dbReference type="ARBA" id="ARBA00023049"/>
    </source>
</evidence>
<protein>
    <submittedName>
        <fullName evidence="10">Leucyl aminopeptidase (Aminopeptidase T)</fullName>
    </submittedName>
</protein>
<evidence type="ECO:0000256" key="6">
    <source>
        <dbReference type="ARBA" id="ARBA00022670"/>
    </source>
</evidence>
<keyword evidence="8" id="KW-0378">Hydrolase</keyword>
<dbReference type="PANTHER" id="PTHR34448">
    <property type="entry name" value="AMINOPEPTIDASE"/>
    <property type="match status" value="1"/>
</dbReference>
<proteinExistence type="inferred from homology"/>
<keyword evidence="6" id="KW-0645">Protease</keyword>
<accession>A0A1H8SK72</accession>
<dbReference type="GO" id="GO:0006508">
    <property type="term" value="P:proteolysis"/>
    <property type="evidence" value="ECO:0007669"/>
    <property type="project" value="UniProtKB-KW"/>
</dbReference>
<evidence type="ECO:0000313" key="11">
    <source>
        <dbReference type="Proteomes" id="UP000199126"/>
    </source>
</evidence>
<evidence type="ECO:0000256" key="5">
    <source>
        <dbReference type="ARBA" id="ARBA00022438"/>
    </source>
</evidence>
<dbReference type="Pfam" id="PF02073">
    <property type="entry name" value="Peptidase_M29"/>
    <property type="match status" value="1"/>
</dbReference>
<dbReference type="InterPro" id="IPR035097">
    <property type="entry name" value="M29_N-terminal"/>
</dbReference>
<reference evidence="11" key="1">
    <citation type="submission" date="2016-10" db="EMBL/GenBank/DDBJ databases">
        <authorList>
            <person name="Varghese N."/>
            <person name="Submissions S."/>
        </authorList>
    </citation>
    <scope>NUCLEOTIDE SEQUENCE [LARGE SCALE GENOMIC DNA]</scope>
    <source>
        <strain evidence="11">CGMCC 1.10121</strain>
    </source>
</reference>
<dbReference type="GO" id="GO:0008237">
    <property type="term" value="F:metallopeptidase activity"/>
    <property type="evidence" value="ECO:0007669"/>
    <property type="project" value="UniProtKB-KW"/>
</dbReference>
<dbReference type="InterPro" id="IPR000787">
    <property type="entry name" value="Peptidase_M29"/>
</dbReference>
<comment type="cofactor">
    <cofactor evidence="3">
        <name>Zn(2+)</name>
        <dbReference type="ChEBI" id="CHEBI:29105"/>
    </cofactor>
</comment>
<evidence type="ECO:0000256" key="2">
    <source>
        <dbReference type="ARBA" id="ARBA00001946"/>
    </source>
</evidence>
<sequence length="363" mass="40533">MDPRIERHAEILVDYSIEAERGDEVVVTAPPEAEDLVVAISAKLGERGANVTRSLGSSRAMRAYLNAIDEDDIAENAVDRAMTEAMDAVISIRANRNSHELSDVAPEKMSAIRRENKETHEIRMEKRWVLTQFPTEADAQAAEMSTDAYEGFVWNAINRDWQEQYDHQEQFTELLDEASEVHIVSGDTTDVRMSVEGMRAANDHGKHNVPAGEVFTAPNPESVEGEVLFDMPLVTDGREVENVRLVFEGGEVVEHSADRNEDLLTSMLDTDEGARRLGELGVGMNRGIDRFTKNMLFDEKMGDTVHMAIGRAIDENVPEGKEGNDSAIHTDMIVDMSEDSFIELDGDVVQRDGRFVFEDGFEQ</sequence>
<evidence type="ECO:0000256" key="3">
    <source>
        <dbReference type="ARBA" id="ARBA00001947"/>
    </source>
</evidence>
<keyword evidence="7" id="KW-0479">Metal-binding</keyword>
<dbReference type="InterPro" id="IPR052170">
    <property type="entry name" value="M29_Exopeptidase"/>
</dbReference>
<dbReference type="EMBL" id="FODV01000005">
    <property type="protein sequence ID" value="SEO78965.1"/>
    <property type="molecule type" value="Genomic_DNA"/>
</dbReference>
<comment type="cofactor">
    <cofactor evidence="1">
        <name>Co(2+)</name>
        <dbReference type="ChEBI" id="CHEBI:48828"/>
    </cofactor>
</comment>
<comment type="cofactor">
    <cofactor evidence="2">
        <name>Mg(2+)</name>
        <dbReference type="ChEBI" id="CHEBI:18420"/>
    </cofactor>
</comment>